<dbReference type="PANTHER" id="PTHR12223:SF45">
    <property type="entry name" value="RE50040P"/>
    <property type="match status" value="1"/>
</dbReference>
<evidence type="ECO:0000256" key="4">
    <source>
        <dbReference type="ARBA" id="ARBA00022989"/>
    </source>
</evidence>
<feature type="transmembrane region" description="Helical" evidence="7">
    <location>
        <begin position="20"/>
        <end position="40"/>
    </location>
</feature>
<evidence type="ECO:0000313" key="9">
    <source>
        <dbReference type="EMBL" id="QPG74298.1"/>
    </source>
</evidence>
<evidence type="ECO:0000259" key="8">
    <source>
        <dbReference type="PROSITE" id="PS51328"/>
    </source>
</evidence>
<dbReference type="EMBL" id="CP064812">
    <property type="protein sequence ID" value="QPG74298.1"/>
    <property type="molecule type" value="Genomic_DNA"/>
</dbReference>
<sequence length="455" mass="52069">MDLNYSRSRNSPLGKVKHFYARLTIRAKVLLGCLFLFVFYRQFLRSFSTSDQGLNDKISESEHISSISLDDSTKDQKISMISLTYMNLEDPFMNPSTLQFYNYINGGNMQLERNADYIRLVADRPSAVGYVVSRNSISEEDSSALQIELDFRLHGSQNKPDLIGDGMALWITESPLNRGDVFGMQSDYKGLGIFIDTYRNADRQEYKTTNKRRFPYLSLQPNFGDVGRYIKSNDGFQTELDGCSLHDIYNPGEENTVSKMRIIYLRDSQYLQIDVDAQGAGDWKTCVQRRDIPRILIPKNPYLAISAETGELFQAVDIYSMKVQTFRMANGDLVKSVSDLLEGLEIGLPEQSIEKPESSGDSSGKRSLGGGGGGIRHRQRRTLKRLQRQERELKRKDAEKYGDPRGFIGWFGKLVWKITRTILYTILAIILAYFCLIAYRIYRDKRRSKQPQGLL</sequence>
<gene>
    <name evidence="9" type="ORF">FOA43_001624</name>
</gene>
<dbReference type="KEGG" id="bnn:FOA43_001624"/>
<feature type="domain" description="L-type lectin-like" evidence="8">
    <location>
        <begin position="80"/>
        <end position="326"/>
    </location>
</feature>
<accession>A0A875RZZ6</accession>
<evidence type="ECO:0000256" key="1">
    <source>
        <dbReference type="ARBA" id="ARBA00004479"/>
    </source>
</evidence>
<evidence type="ECO:0000256" key="2">
    <source>
        <dbReference type="ARBA" id="ARBA00022692"/>
    </source>
</evidence>
<dbReference type="Proteomes" id="UP000662931">
    <property type="component" value="Chromosome 1"/>
</dbReference>
<evidence type="ECO:0000256" key="7">
    <source>
        <dbReference type="SAM" id="Phobius"/>
    </source>
</evidence>
<comment type="subcellular location">
    <subcellularLocation>
        <location evidence="1">Membrane</location>
        <topology evidence="1">Single-pass type I membrane protein</topology>
    </subcellularLocation>
</comment>
<dbReference type="GO" id="GO:0006888">
    <property type="term" value="P:endoplasmic reticulum to Golgi vesicle-mediated transport"/>
    <property type="evidence" value="ECO:0007669"/>
    <property type="project" value="TreeGrafter"/>
</dbReference>
<dbReference type="CDD" id="cd07308">
    <property type="entry name" value="lectin_leg-like"/>
    <property type="match status" value="1"/>
</dbReference>
<dbReference type="InterPro" id="IPR051136">
    <property type="entry name" value="Intracellular_Lectin-GPT"/>
</dbReference>
<dbReference type="GO" id="GO:0030134">
    <property type="term" value="C:COPII-coated ER to Golgi transport vesicle"/>
    <property type="evidence" value="ECO:0007669"/>
    <property type="project" value="TreeGrafter"/>
</dbReference>
<dbReference type="RefSeq" id="XP_038777863.1">
    <property type="nucleotide sequence ID" value="XM_038921935.1"/>
</dbReference>
<keyword evidence="5 7" id="KW-0472">Membrane</keyword>
<dbReference type="Pfam" id="PF03388">
    <property type="entry name" value="Lectin_leg-like"/>
    <property type="match status" value="1"/>
</dbReference>
<dbReference type="PANTHER" id="PTHR12223">
    <property type="entry name" value="VESICULAR MANNOSE-BINDING LECTIN"/>
    <property type="match status" value="1"/>
</dbReference>
<protein>
    <recommendedName>
        <fullName evidence="8">L-type lectin-like domain-containing protein</fullName>
    </recommendedName>
</protein>
<evidence type="ECO:0000256" key="6">
    <source>
        <dbReference type="SAM" id="MobiDB-lite"/>
    </source>
</evidence>
<evidence type="ECO:0000313" key="10">
    <source>
        <dbReference type="Proteomes" id="UP000662931"/>
    </source>
</evidence>
<name>A0A875RZZ6_EENNA</name>
<dbReference type="InterPro" id="IPR005052">
    <property type="entry name" value="Lectin_leg"/>
</dbReference>
<feature type="region of interest" description="Disordered" evidence="6">
    <location>
        <begin position="352"/>
        <end position="381"/>
    </location>
</feature>
<keyword evidence="4 7" id="KW-1133">Transmembrane helix</keyword>
<evidence type="ECO:0000256" key="3">
    <source>
        <dbReference type="ARBA" id="ARBA00022729"/>
    </source>
</evidence>
<dbReference type="SUPFAM" id="SSF49899">
    <property type="entry name" value="Concanavalin A-like lectins/glucanases"/>
    <property type="match status" value="1"/>
</dbReference>
<dbReference type="Gene3D" id="2.60.120.200">
    <property type="match status" value="1"/>
</dbReference>
<dbReference type="GeneID" id="62195025"/>
<dbReference type="PROSITE" id="PS51328">
    <property type="entry name" value="L_LECTIN_LIKE"/>
    <property type="match status" value="1"/>
</dbReference>
<dbReference type="GO" id="GO:0005793">
    <property type="term" value="C:endoplasmic reticulum-Golgi intermediate compartment"/>
    <property type="evidence" value="ECO:0007669"/>
    <property type="project" value="TreeGrafter"/>
</dbReference>
<dbReference type="GO" id="GO:0000139">
    <property type="term" value="C:Golgi membrane"/>
    <property type="evidence" value="ECO:0007669"/>
    <property type="project" value="TreeGrafter"/>
</dbReference>
<dbReference type="GO" id="GO:0005537">
    <property type="term" value="F:D-mannose binding"/>
    <property type="evidence" value="ECO:0007669"/>
    <property type="project" value="TreeGrafter"/>
</dbReference>
<keyword evidence="10" id="KW-1185">Reference proteome</keyword>
<feature type="transmembrane region" description="Helical" evidence="7">
    <location>
        <begin position="422"/>
        <end position="442"/>
    </location>
</feature>
<dbReference type="InterPro" id="IPR013320">
    <property type="entry name" value="ConA-like_dom_sf"/>
</dbReference>
<reference evidence="9" key="1">
    <citation type="submission" date="2020-10" db="EMBL/GenBank/DDBJ databases">
        <authorList>
            <person name="Roach M.J.R."/>
        </authorList>
    </citation>
    <scope>NUCLEOTIDE SEQUENCE</scope>
    <source>
        <strain evidence="9">CBS 1945</strain>
    </source>
</reference>
<dbReference type="OrthoDB" id="270293at2759"/>
<dbReference type="GO" id="GO:0005789">
    <property type="term" value="C:endoplasmic reticulum membrane"/>
    <property type="evidence" value="ECO:0007669"/>
    <property type="project" value="TreeGrafter"/>
</dbReference>
<organism evidence="9 10">
    <name type="scientific">Eeniella nana</name>
    <name type="common">Yeast</name>
    <name type="synonym">Brettanomyces nanus</name>
    <dbReference type="NCBI Taxonomy" id="13502"/>
    <lineage>
        <taxon>Eukaryota</taxon>
        <taxon>Fungi</taxon>
        <taxon>Dikarya</taxon>
        <taxon>Ascomycota</taxon>
        <taxon>Saccharomycotina</taxon>
        <taxon>Pichiomycetes</taxon>
        <taxon>Pichiales</taxon>
        <taxon>Pichiaceae</taxon>
        <taxon>Brettanomyces</taxon>
    </lineage>
</organism>
<proteinExistence type="predicted"/>
<dbReference type="AlphaFoldDB" id="A0A875RZZ6"/>
<keyword evidence="3" id="KW-0732">Signal</keyword>
<keyword evidence="2 7" id="KW-0812">Transmembrane</keyword>
<evidence type="ECO:0000256" key="5">
    <source>
        <dbReference type="ARBA" id="ARBA00023136"/>
    </source>
</evidence>